<protein>
    <submittedName>
        <fullName evidence="4">RNA recognition motif containing protein</fullName>
    </submittedName>
</protein>
<name>A0A9K3LGC6_9STRA</name>
<gene>
    <name evidence="4" type="ORF">IV203_035475</name>
</gene>
<dbReference type="GO" id="GO:0003723">
    <property type="term" value="F:RNA binding"/>
    <property type="evidence" value="ECO:0007669"/>
    <property type="project" value="UniProtKB-UniRule"/>
</dbReference>
<feature type="compositionally biased region" description="Basic and acidic residues" evidence="2">
    <location>
        <begin position="1"/>
        <end position="10"/>
    </location>
</feature>
<keyword evidence="1" id="KW-0694">RNA-binding</keyword>
<evidence type="ECO:0000313" key="5">
    <source>
        <dbReference type="Proteomes" id="UP000693970"/>
    </source>
</evidence>
<dbReference type="OrthoDB" id="439808at2759"/>
<feature type="compositionally biased region" description="Basic and acidic residues" evidence="2">
    <location>
        <begin position="149"/>
        <end position="165"/>
    </location>
</feature>
<dbReference type="GO" id="GO:0005634">
    <property type="term" value="C:nucleus"/>
    <property type="evidence" value="ECO:0007669"/>
    <property type="project" value="InterPro"/>
</dbReference>
<feature type="region of interest" description="Disordered" evidence="2">
    <location>
        <begin position="360"/>
        <end position="391"/>
    </location>
</feature>
<evidence type="ECO:0000256" key="1">
    <source>
        <dbReference type="PROSITE-ProRule" id="PRU00176"/>
    </source>
</evidence>
<dbReference type="PANTHER" id="PTHR48036">
    <property type="entry name" value="SPLICING FACTOR (PAD-1), PUTATIVE (AFU_ORTHOLOGUE AFUA_1G15810)-RELATED"/>
    <property type="match status" value="1"/>
</dbReference>
<dbReference type="AlphaFoldDB" id="A0A9K3LGC6"/>
<reference evidence="4" key="1">
    <citation type="journal article" date="2021" name="Sci. Rep.">
        <title>Diploid genomic architecture of Nitzschia inconspicua, an elite biomass production diatom.</title>
        <authorList>
            <person name="Oliver A."/>
            <person name="Podell S."/>
            <person name="Pinowska A."/>
            <person name="Traller J.C."/>
            <person name="Smith S.R."/>
            <person name="McClure R."/>
            <person name="Beliaev A."/>
            <person name="Bohutskyi P."/>
            <person name="Hill E.A."/>
            <person name="Rabines A."/>
            <person name="Zheng H."/>
            <person name="Allen L.Z."/>
            <person name="Kuo A."/>
            <person name="Grigoriev I.V."/>
            <person name="Allen A.E."/>
            <person name="Hazlebeck D."/>
            <person name="Allen E.E."/>
        </authorList>
    </citation>
    <scope>NUCLEOTIDE SEQUENCE</scope>
    <source>
        <strain evidence="4">Hildebrandi</strain>
    </source>
</reference>
<feature type="compositionally biased region" description="Basic and acidic residues" evidence="2">
    <location>
        <begin position="375"/>
        <end position="384"/>
    </location>
</feature>
<dbReference type="InterPro" id="IPR006509">
    <property type="entry name" value="RBM39_SF"/>
</dbReference>
<reference evidence="4" key="2">
    <citation type="submission" date="2021-04" db="EMBL/GenBank/DDBJ databases">
        <authorList>
            <person name="Podell S."/>
        </authorList>
    </citation>
    <scope>NUCLEOTIDE SEQUENCE</scope>
    <source>
        <strain evidence="4">Hildebrandi</strain>
    </source>
</reference>
<dbReference type="InterPro" id="IPR000504">
    <property type="entry name" value="RRM_dom"/>
</dbReference>
<dbReference type="PROSITE" id="PS50102">
    <property type="entry name" value="RRM"/>
    <property type="match status" value="1"/>
</dbReference>
<sequence>MSKNNDKNQTDQDDGTESSKNRKDRKKEEKKKRKKSKIPQSPEHSIQKEPVNDQKDTKERKEKRKRGEEEFDAKVETADDGPQIDATSNELEKKVAKKQKREDRKKNEEELLKKVPKKDPETGIGFTKLQIRRMLKRVKRGLPPIPTAQEEHERLKNEAMLRREEEAELAGMVFEKNETFSKPETNADDNSEESSSEIKEDEESAESNEDHDRSSSQNEEAHSGSGEMASNPQNDDDQTNNKLPKRAKPVPHDYVCQACKNKNKPLHWIYDCPDKVTVRGTNQKKKRERGIHDPDSRKVFVSGLPFDVKSKDVCDLFEQSCGKVTSCKLLTFEDTKRCNGQAIVTLSSDQAATEALKLSGTTMGGGLSQAKAKGKKEEDSPAKRKDLKLKVTKVLNRRKTKNVK</sequence>
<feature type="compositionally biased region" description="Acidic residues" evidence="2">
    <location>
        <begin position="186"/>
        <end position="207"/>
    </location>
</feature>
<feature type="compositionally biased region" description="Basic residues" evidence="2">
    <location>
        <begin position="22"/>
        <end position="37"/>
    </location>
</feature>
<evidence type="ECO:0000313" key="4">
    <source>
        <dbReference type="EMBL" id="KAG7360376.1"/>
    </source>
</evidence>
<comment type="caution">
    <text evidence="4">The sequence shown here is derived from an EMBL/GenBank/DDBJ whole genome shotgun (WGS) entry which is preliminary data.</text>
</comment>
<feature type="region of interest" description="Disordered" evidence="2">
    <location>
        <begin position="1"/>
        <end position="125"/>
    </location>
</feature>
<accession>A0A9K3LGC6</accession>
<feature type="compositionally biased region" description="Basic and acidic residues" evidence="2">
    <location>
        <begin position="45"/>
        <end position="77"/>
    </location>
</feature>
<dbReference type="SMART" id="SM00360">
    <property type="entry name" value="RRM"/>
    <property type="match status" value="1"/>
</dbReference>
<evidence type="ECO:0000259" key="3">
    <source>
        <dbReference type="PROSITE" id="PS50102"/>
    </source>
</evidence>
<proteinExistence type="predicted"/>
<evidence type="ECO:0000256" key="2">
    <source>
        <dbReference type="SAM" id="MobiDB-lite"/>
    </source>
</evidence>
<feature type="region of interest" description="Disordered" evidence="2">
    <location>
        <begin position="141"/>
        <end position="248"/>
    </location>
</feature>
<keyword evidence="5" id="KW-1185">Reference proteome</keyword>
<dbReference type="GO" id="GO:0006397">
    <property type="term" value="P:mRNA processing"/>
    <property type="evidence" value="ECO:0007669"/>
    <property type="project" value="InterPro"/>
</dbReference>
<organism evidence="4 5">
    <name type="scientific">Nitzschia inconspicua</name>
    <dbReference type="NCBI Taxonomy" id="303405"/>
    <lineage>
        <taxon>Eukaryota</taxon>
        <taxon>Sar</taxon>
        <taxon>Stramenopiles</taxon>
        <taxon>Ochrophyta</taxon>
        <taxon>Bacillariophyta</taxon>
        <taxon>Bacillariophyceae</taxon>
        <taxon>Bacillariophycidae</taxon>
        <taxon>Bacillariales</taxon>
        <taxon>Bacillariaceae</taxon>
        <taxon>Nitzschia</taxon>
    </lineage>
</organism>
<feature type="compositionally biased region" description="Basic and acidic residues" evidence="2">
    <location>
        <begin position="208"/>
        <end position="222"/>
    </location>
</feature>
<feature type="compositionally biased region" description="Basic and acidic residues" evidence="2">
    <location>
        <begin position="90"/>
        <end position="121"/>
    </location>
</feature>
<dbReference type="EMBL" id="JAGRRH010000013">
    <property type="protein sequence ID" value="KAG7360376.1"/>
    <property type="molecule type" value="Genomic_DNA"/>
</dbReference>
<feature type="domain" description="RRM" evidence="3">
    <location>
        <begin position="297"/>
        <end position="384"/>
    </location>
</feature>
<dbReference type="Proteomes" id="UP000693970">
    <property type="component" value="Unassembled WGS sequence"/>
</dbReference>
<dbReference type="Pfam" id="PF00076">
    <property type="entry name" value="RRM_1"/>
    <property type="match status" value="1"/>
</dbReference>